<keyword evidence="1" id="KW-0472">Membrane</keyword>
<dbReference type="EMBL" id="KV749213">
    <property type="protein sequence ID" value="OCL10599.1"/>
    <property type="molecule type" value="Genomic_DNA"/>
</dbReference>
<keyword evidence="1" id="KW-1133">Transmembrane helix</keyword>
<organism evidence="2 3">
    <name type="scientific">Glonium stellatum</name>
    <dbReference type="NCBI Taxonomy" id="574774"/>
    <lineage>
        <taxon>Eukaryota</taxon>
        <taxon>Fungi</taxon>
        <taxon>Dikarya</taxon>
        <taxon>Ascomycota</taxon>
        <taxon>Pezizomycotina</taxon>
        <taxon>Dothideomycetes</taxon>
        <taxon>Pleosporomycetidae</taxon>
        <taxon>Gloniales</taxon>
        <taxon>Gloniaceae</taxon>
        <taxon>Glonium</taxon>
    </lineage>
</organism>
<evidence type="ECO:0000256" key="1">
    <source>
        <dbReference type="SAM" id="Phobius"/>
    </source>
</evidence>
<protein>
    <submittedName>
        <fullName evidence="2">Uncharacterized protein</fullName>
    </submittedName>
</protein>
<sequence length="83" mass="9495">MTKTRELKATTFISSIVILSPSYHVICAIIRYGRSSQLRSCRRGLCLKRNKKQSARPLHHTQVCSRIAVSNTLRTRPIFVLLI</sequence>
<gene>
    <name evidence="2" type="ORF">AOQ84DRAFT_212418</name>
</gene>
<dbReference type="Proteomes" id="UP000250140">
    <property type="component" value="Unassembled WGS sequence"/>
</dbReference>
<keyword evidence="1" id="KW-0812">Transmembrane</keyword>
<proteinExistence type="predicted"/>
<accession>A0A8E2F544</accession>
<evidence type="ECO:0000313" key="2">
    <source>
        <dbReference type="EMBL" id="OCL10599.1"/>
    </source>
</evidence>
<feature type="transmembrane region" description="Helical" evidence="1">
    <location>
        <begin position="12"/>
        <end position="33"/>
    </location>
</feature>
<reference evidence="2 3" key="1">
    <citation type="journal article" date="2016" name="Nat. Commun.">
        <title>Ectomycorrhizal ecology is imprinted in the genome of the dominant symbiotic fungus Cenococcum geophilum.</title>
        <authorList>
            <consortium name="DOE Joint Genome Institute"/>
            <person name="Peter M."/>
            <person name="Kohler A."/>
            <person name="Ohm R.A."/>
            <person name="Kuo A."/>
            <person name="Krutzmann J."/>
            <person name="Morin E."/>
            <person name="Arend M."/>
            <person name="Barry K.W."/>
            <person name="Binder M."/>
            <person name="Choi C."/>
            <person name="Clum A."/>
            <person name="Copeland A."/>
            <person name="Grisel N."/>
            <person name="Haridas S."/>
            <person name="Kipfer T."/>
            <person name="LaButti K."/>
            <person name="Lindquist E."/>
            <person name="Lipzen A."/>
            <person name="Maire R."/>
            <person name="Meier B."/>
            <person name="Mihaltcheva S."/>
            <person name="Molinier V."/>
            <person name="Murat C."/>
            <person name="Poggeler S."/>
            <person name="Quandt C.A."/>
            <person name="Sperisen C."/>
            <person name="Tritt A."/>
            <person name="Tisserant E."/>
            <person name="Crous P.W."/>
            <person name="Henrissat B."/>
            <person name="Nehls U."/>
            <person name="Egli S."/>
            <person name="Spatafora J.W."/>
            <person name="Grigoriev I.V."/>
            <person name="Martin F.M."/>
        </authorList>
    </citation>
    <scope>NUCLEOTIDE SEQUENCE [LARGE SCALE GENOMIC DNA]</scope>
    <source>
        <strain evidence="2 3">CBS 207.34</strain>
    </source>
</reference>
<evidence type="ECO:0000313" key="3">
    <source>
        <dbReference type="Proteomes" id="UP000250140"/>
    </source>
</evidence>
<dbReference type="AlphaFoldDB" id="A0A8E2F544"/>
<keyword evidence="3" id="KW-1185">Reference proteome</keyword>
<name>A0A8E2F544_9PEZI</name>